<dbReference type="Pfam" id="PF11171">
    <property type="entry name" value="DUF2958"/>
    <property type="match status" value="1"/>
</dbReference>
<sequence length="100" mass="12145">MKLMTKEIENKLPKLYSQEKVKNPEIIVKFFCPWNQWTWFSYEGEKQKNGDWLFFGMVHGDDHEIGYFLLSELESVAGPFELKIERDKYFGYKHRLNEFK</sequence>
<dbReference type="AlphaFoldDB" id="X1S7V7"/>
<comment type="caution">
    <text evidence="1">The sequence shown here is derived from an EMBL/GenBank/DDBJ whole genome shotgun (WGS) entry which is preliminary data.</text>
</comment>
<protein>
    <recommendedName>
        <fullName evidence="2">DUF2958 domain-containing protein</fullName>
    </recommendedName>
</protein>
<dbReference type="InterPro" id="IPR021341">
    <property type="entry name" value="DUF2958"/>
</dbReference>
<reference evidence="1" key="1">
    <citation type="journal article" date="2014" name="Front. Microbiol.">
        <title>High frequency of phylogenetically diverse reductive dehalogenase-homologous genes in deep subseafloor sedimentary metagenomes.</title>
        <authorList>
            <person name="Kawai M."/>
            <person name="Futagami T."/>
            <person name="Toyoda A."/>
            <person name="Takaki Y."/>
            <person name="Nishi S."/>
            <person name="Hori S."/>
            <person name="Arai W."/>
            <person name="Tsubouchi T."/>
            <person name="Morono Y."/>
            <person name="Uchiyama I."/>
            <person name="Ito T."/>
            <person name="Fujiyama A."/>
            <person name="Inagaki F."/>
            <person name="Takami H."/>
        </authorList>
    </citation>
    <scope>NUCLEOTIDE SEQUENCE</scope>
    <source>
        <strain evidence="1">Expedition CK06-06</strain>
    </source>
</reference>
<dbReference type="EMBL" id="BARW01003144">
    <property type="protein sequence ID" value="GAI63874.1"/>
    <property type="molecule type" value="Genomic_DNA"/>
</dbReference>
<proteinExistence type="predicted"/>
<gene>
    <name evidence="1" type="ORF">S12H4_08212</name>
</gene>
<evidence type="ECO:0000313" key="1">
    <source>
        <dbReference type="EMBL" id="GAI63874.1"/>
    </source>
</evidence>
<evidence type="ECO:0008006" key="2">
    <source>
        <dbReference type="Google" id="ProtNLM"/>
    </source>
</evidence>
<accession>X1S7V7</accession>
<organism evidence="1">
    <name type="scientific">marine sediment metagenome</name>
    <dbReference type="NCBI Taxonomy" id="412755"/>
    <lineage>
        <taxon>unclassified sequences</taxon>
        <taxon>metagenomes</taxon>
        <taxon>ecological metagenomes</taxon>
    </lineage>
</organism>
<name>X1S7V7_9ZZZZ</name>